<reference evidence="1" key="1">
    <citation type="submission" date="2024-05" db="EMBL/GenBank/DDBJ databases">
        <authorList>
            <person name="Badawy S."/>
            <person name="Skurnik M."/>
        </authorList>
    </citation>
    <scope>NUCLEOTIDE SEQUENCE</scope>
</reference>
<proteinExistence type="predicted"/>
<accession>A0AAU7PHZ8</accession>
<protein>
    <submittedName>
        <fullName evidence="1">Uncharacterized protein</fullName>
    </submittedName>
</protein>
<sequence>MNTMNIEQYYIDALPTKGLRESLLYTQNNYINFKHCPKLLNSYRNNKIRNAVQGVESMQYYYILTLLIEH</sequence>
<name>A0AAU7PHZ8_9CAUD</name>
<evidence type="ECO:0000313" key="1">
    <source>
        <dbReference type="EMBL" id="XBS49679.1"/>
    </source>
</evidence>
<dbReference type="EMBL" id="PP777464">
    <property type="protein sequence ID" value="XBS49679.1"/>
    <property type="molecule type" value="Genomic_DNA"/>
</dbReference>
<organism evidence="1">
    <name type="scientific">Escherichia phage fEgEco12</name>
    <dbReference type="NCBI Taxonomy" id="3158837"/>
    <lineage>
        <taxon>Viruses</taxon>
        <taxon>Duplodnaviria</taxon>
        <taxon>Heunggongvirae</taxon>
        <taxon>Uroviricota</taxon>
        <taxon>Caudoviricetes</taxon>
    </lineage>
</organism>